<proteinExistence type="predicted"/>
<evidence type="ECO:0000313" key="1">
    <source>
        <dbReference type="EMBL" id="PSR45522.1"/>
    </source>
</evidence>
<sequence>MSLLLEQSPERCAEWESLWPELVSAPCDNWGKYYFLQALLRLQQQRVLEQVLTAGQLAVLRGKLDWQEMVEETTWQLKSCFPTNFYGVAFSVARLRFLLGWESERASQEILQRLLEHYRAHAENGCCDETRGHGRFDRYSVLLVAEICQRHLETGLPVADWLQASLRQAATLVLSMCTDNGSGFQWGRSIGAYGDSAFNEILAVSARLGLLNAQELAAAGAFSLACSERFLSFWYDPDEQSVNLWFKGRQTDAYRAEHRLVGENISLCVQHLNVQQVWSARAAASASVPRPAQLALTFTAFREARYARGLYQWYDGQRAFVLPLINGARPYHGTSPYFPIPFSEGLFTGVAQGDAPLWVPGIYDERGRVLRPLVWFRGTRQQKTAGGWEIIIEYDGLDVVAEAGEVVQEPLRDAEFGCRTRFLIAPGSVTREDTFTCPPGRSLRIELIAAVYAESTPVRLQGYTQIQRRATTLRSPTGPLAQEIVGSLACAERTEFTVSWQVQYNE</sequence>
<accession>A0A2T2XZ41</accession>
<dbReference type="AlphaFoldDB" id="A0A2T2XZ41"/>
<dbReference type="EMBL" id="PYHO01000015">
    <property type="protein sequence ID" value="PSR45522.1"/>
    <property type="molecule type" value="Genomic_DNA"/>
</dbReference>
<evidence type="ECO:0000313" key="2">
    <source>
        <dbReference type="Proteomes" id="UP000240892"/>
    </source>
</evidence>
<name>A0A2T2XZ41_9ENTR</name>
<dbReference type="Proteomes" id="UP000240892">
    <property type="component" value="Unassembled WGS sequence"/>
</dbReference>
<keyword evidence="2" id="KW-1185">Reference proteome</keyword>
<protein>
    <recommendedName>
        <fullName evidence="3">Heparinase</fullName>
    </recommendedName>
</protein>
<organism evidence="1 2">
    <name type="scientific">Kluyvera genomosp. 2</name>
    <dbReference type="NCBI Taxonomy" id="2774054"/>
    <lineage>
        <taxon>Bacteria</taxon>
        <taxon>Pseudomonadati</taxon>
        <taxon>Pseudomonadota</taxon>
        <taxon>Gammaproteobacteria</taxon>
        <taxon>Enterobacterales</taxon>
        <taxon>Enterobacteriaceae</taxon>
        <taxon>Kluyvera</taxon>
    </lineage>
</organism>
<comment type="caution">
    <text evidence="1">The sequence shown here is derived from an EMBL/GenBank/DDBJ whole genome shotgun (WGS) entry which is preliminary data.</text>
</comment>
<evidence type="ECO:0008006" key="3">
    <source>
        <dbReference type="Google" id="ProtNLM"/>
    </source>
</evidence>
<gene>
    <name evidence="1" type="ORF">C8256_17515</name>
</gene>
<reference evidence="1 2" key="1">
    <citation type="submission" date="2018-03" db="EMBL/GenBank/DDBJ databases">
        <title>First report of an OXA-48+CTX-M-M-producing Kluyvera ascorbata clone recovered from patients admitted in a University Hospital in Madrid, Spain.</title>
        <authorList>
            <person name="Hernandez-Garcia M."/>
            <person name="Leon-Sampedro R."/>
            <person name="Perez-Viso B."/>
            <person name="Morosini M.I."/>
            <person name="Lopez-Fresnena N."/>
            <person name="Coque T.M."/>
            <person name="Bonten M."/>
            <person name="Malhotra-Kumar S."/>
            <person name="Ruiz-Garbajosa P."/>
            <person name="Canton R."/>
        </authorList>
    </citation>
    <scope>NUCLEOTIDE SEQUENCE [LARGE SCALE GENOMIC DNA]</scope>
    <source>
        <strain evidence="1 2">KA2</strain>
    </source>
</reference>